<sequence>EPKFSKAARRFFNMRFRKAERLSKVMAAAGVASRRACEEIIFAGKVVVNGKVCRTPETHVDPLKDLIYIDGKPIPRRLPPKMVFALYKPKGYICSDAKDDKKTVYLLLEKYLKTWEKNNPGLTKPRFFTVGRLDVATTGLIFVTNDGEFAQKVSHPSSGITKEYLVTVDSESVTKRQLKRIASGTEIDGVMCVPISVELVKSEPGDSRHRIRVVVTEGRNHEVRQLVESAFLKVHALKRVRVGGLRLPSKL</sequence>
<dbReference type="PANTHER" id="PTHR47683:SF2">
    <property type="entry name" value="RNA-BINDING S4 DOMAIN-CONTAINING PROTEIN"/>
    <property type="match status" value="1"/>
</dbReference>
<dbReference type="InParanoid" id="D8SY63"/>
<organism evidence="6">
    <name type="scientific">Selaginella moellendorffii</name>
    <name type="common">Spikemoss</name>
    <dbReference type="NCBI Taxonomy" id="88036"/>
    <lineage>
        <taxon>Eukaryota</taxon>
        <taxon>Viridiplantae</taxon>
        <taxon>Streptophyta</taxon>
        <taxon>Embryophyta</taxon>
        <taxon>Tracheophyta</taxon>
        <taxon>Lycopodiopsida</taxon>
        <taxon>Selaginellales</taxon>
        <taxon>Selaginellaceae</taxon>
        <taxon>Selaginella</taxon>
    </lineage>
</organism>
<dbReference type="FunCoup" id="D8SY63">
    <property type="interactions" value="506"/>
</dbReference>
<dbReference type="Gene3D" id="3.30.70.580">
    <property type="entry name" value="Pseudouridine synthase I, catalytic domain, N-terminal subdomain"/>
    <property type="match status" value="1"/>
</dbReference>
<dbReference type="GO" id="GO:0003723">
    <property type="term" value="F:RNA binding"/>
    <property type="evidence" value="ECO:0007669"/>
    <property type="project" value="UniProtKB-KW"/>
</dbReference>
<dbReference type="PROSITE" id="PS50889">
    <property type="entry name" value="S4"/>
    <property type="match status" value="1"/>
</dbReference>
<dbReference type="Pfam" id="PF00849">
    <property type="entry name" value="PseudoU_synth_2"/>
    <property type="match status" value="1"/>
</dbReference>
<dbReference type="HOGENOM" id="CLU_024979_1_2_1"/>
<gene>
    <name evidence="5" type="ORF">SELMODRAFT_45172</name>
</gene>
<dbReference type="EMBL" id="GL377652">
    <property type="protein sequence ID" value="EFJ10738.1"/>
    <property type="molecule type" value="Genomic_DNA"/>
</dbReference>
<comment type="similarity">
    <text evidence="1">Belongs to the pseudouridine synthase RsuA family.</text>
</comment>
<dbReference type="InterPro" id="IPR020094">
    <property type="entry name" value="TruA/RsuA/RluB/E/F_N"/>
</dbReference>
<dbReference type="InterPro" id="IPR042092">
    <property type="entry name" value="PsdUridine_s_RsuA/RluB/E/F_cat"/>
</dbReference>
<dbReference type="Pfam" id="PF01479">
    <property type="entry name" value="S4"/>
    <property type="match status" value="1"/>
</dbReference>
<dbReference type="OMA" id="DGEFTHQ"/>
<dbReference type="Gramene" id="EFJ10738">
    <property type="protein sequence ID" value="EFJ10738"/>
    <property type="gene ID" value="SELMODRAFT_45172"/>
</dbReference>
<dbReference type="AlphaFoldDB" id="D8SY63"/>
<dbReference type="InterPro" id="IPR018496">
    <property type="entry name" value="PsdUridine_synth_RsuA/RluB_CS"/>
</dbReference>
<keyword evidence="2" id="KW-0413">Isomerase</keyword>
<dbReference type="InterPro" id="IPR006145">
    <property type="entry name" value="PsdUridine_synth_RsuA/RluA"/>
</dbReference>
<dbReference type="SUPFAM" id="SSF55174">
    <property type="entry name" value="Alpha-L RNA-binding motif"/>
    <property type="match status" value="1"/>
</dbReference>
<dbReference type="GO" id="GO:0006364">
    <property type="term" value="P:rRNA processing"/>
    <property type="evidence" value="ECO:0007669"/>
    <property type="project" value="UniProtKB-ARBA"/>
</dbReference>
<evidence type="ECO:0000313" key="6">
    <source>
        <dbReference type="Proteomes" id="UP000001514"/>
    </source>
</evidence>
<dbReference type="GO" id="GO:0001522">
    <property type="term" value="P:pseudouridine synthesis"/>
    <property type="evidence" value="ECO:0007669"/>
    <property type="project" value="InterPro"/>
</dbReference>
<dbReference type="Proteomes" id="UP000001514">
    <property type="component" value="Unassembled WGS sequence"/>
</dbReference>
<dbReference type="STRING" id="88036.D8SY63"/>
<dbReference type="SUPFAM" id="SSF55120">
    <property type="entry name" value="Pseudouridine synthase"/>
    <property type="match status" value="1"/>
</dbReference>
<dbReference type="Gene3D" id="3.10.290.10">
    <property type="entry name" value="RNA-binding S4 domain"/>
    <property type="match status" value="1"/>
</dbReference>
<accession>D8SY63</accession>
<dbReference type="GO" id="GO:0009982">
    <property type="term" value="F:pseudouridine synthase activity"/>
    <property type="evidence" value="ECO:0007669"/>
    <property type="project" value="InterPro"/>
</dbReference>
<keyword evidence="6" id="KW-1185">Reference proteome</keyword>
<dbReference type="SMART" id="SM00363">
    <property type="entry name" value="S4"/>
    <property type="match status" value="1"/>
</dbReference>
<dbReference type="PANTHER" id="PTHR47683">
    <property type="entry name" value="PSEUDOURIDINE SYNTHASE FAMILY PROTEIN-RELATED"/>
    <property type="match status" value="1"/>
</dbReference>
<dbReference type="eggNOG" id="ENOG502QT4T">
    <property type="taxonomic scope" value="Eukaryota"/>
</dbReference>
<evidence type="ECO:0000259" key="4">
    <source>
        <dbReference type="SMART" id="SM00363"/>
    </source>
</evidence>
<evidence type="ECO:0000256" key="3">
    <source>
        <dbReference type="PROSITE-ProRule" id="PRU00182"/>
    </source>
</evidence>
<dbReference type="PROSITE" id="PS01149">
    <property type="entry name" value="PSI_RSU"/>
    <property type="match status" value="1"/>
</dbReference>
<reference evidence="5 6" key="1">
    <citation type="journal article" date="2011" name="Science">
        <title>The Selaginella genome identifies genetic changes associated with the evolution of vascular plants.</title>
        <authorList>
            <person name="Banks J.A."/>
            <person name="Nishiyama T."/>
            <person name="Hasebe M."/>
            <person name="Bowman J.L."/>
            <person name="Gribskov M."/>
            <person name="dePamphilis C."/>
            <person name="Albert V.A."/>
            <person name="Aono N."/>
            <person name="Aoyama T."/>
            <person name="Ambrose B.A."/>
            <person name="Ashton N.W."/>
            <person name="Axtell M.J."/>
            <person name="Barker E."/>
            <person name="Barker M.S."/>
            <person name="Bennetzen J.L."/>
            <person name="Bonawitz N.D."/>
            <person name="Chapple C."/>
            <person name="Cheng C."/>
            <person name="Correa L.G."/>
            <person name="Dacre M."/>
            <person name="DeBarry J."/>
            <person name="Dreyer I."/>
            <person name="Elias M."/>
            <person name="Engstrom E.M."/>
            <person name="Estelle M."/>
            <person name="Feng L."/>
            <person name="Finet C."/>
            <person name="Floyd S.K."/>
            <person name="Frommer W.B."/>
            <person name="Fujita T."/>
            <person name="Gramzow L."/>
            <person name="Gutensohn M."/>
            <person name="Harholt J."/>
            <person name="Hattori M."/>
            <person name="Heyl A."/>
            <person name="Hirai T."/>
            <person name="Hiwatashi Y."/>
            <person name="Ishikawa M."/>
            <person name="Iwata M."/>
            <person name="Karol K.G."/>
            <person name="Koehler B."/>
            <person name="Kolukisaoglu U."/>
            <person name="Kubo M."/>
            <person name="Kurata T."/>
            <person name="Lalonde S."/>
            <person name="Li K."/>
            <person name="Li Y."/>
            <person name="Litt A."/>
            <person name="Lyons E."/>
            <person name="Manning G."/>
            <person name="Maruyama T."/>
            <person name="Michael T.P."/>
            <person name="Mikami K."/>
            <person name="Miyazaki S."/>
            <person name="Morinaga S."/>
            <person name="Murata T."/>
            <person name="Mueller-Roeber B."/>
            <person name="Nelson D.R."/>
            <person name="Obara M."/>
            <person name="Oguri Y."/>
            <person name="Olmstead R.G."/>
            <person name="Onodera N."/>
            <person name="Petersen B.L."/>
            <person name="Pils B."/>
            <person name="Prigge M."/>
            <person name="Rensing S.A."/>
            <person name="Riano-Pachon D.M."/>
            <person name="Roberts A.W."/>
            <person name="Sato Y."/>
            <person name="Scheller H.V."/>
            <person name="Schulz B."/>
            <person name="Schulz C."/>
            <person name="Shakirov E.V."/>
            <person name="Shibagaki N."/>
            <person name="Shinohara N."/>
            <person name="Shippen D.E."/>
            <person name="Soerensen I."/>
            <person name="Sotooka R."/>
            <person name="Sugimoto N."/>
            <person name="Sugita M."/>
            <person name="Sumikawa N."/>
            <person name="Tanurdzic M."/>
            <person name="Theissen G."/>
            <person name="Ulvskov P."/>
            <person name="Wakazuki S."/>
            <person name="Weng J.K."/>
            <person name="Willats W.W."/>
            <person name="Wipf D."/>
            <person name="Wolf P.G."/>
            <person name="Yang L."/>
            <person name="Zimmer A.D."/>
            <person name="Zhu Q."/>
            <person name="Mitros T."/>
            <person name="Hellsten U."/>
            <person name="Loque D."/>
            <person name="Otillar R."/>
            <person name="Salamov A."/>
            <person name="Schmutz J."/>
            <person name="Shapiro H."/>
            <person name="Lindquist E."/>
            <person name="Lucas S."/>
            <person name="Rokhsar D."/>
            <person name="Grigoriev I.V."/>
        </authorList>
    </citation>
    <scope>NUCLEOTIDE SEQUENCE [LARGE SCALE GENOMIC DNA]</scope>
</reference>
<feature type="non-terminal residue" evidence="5">
    <location>
        <position position="251"/>
    </location>
</feature>
<keyword evidence="3" id="KW-0694">RNA-binding</keyword>
<evidence type="ECO:0000313" key="5">
    <source>
        <dbReference type="EMBL" id="EFJ10738.1"/>
    </source>
</evidence>
<evidence type="ECO:0000256" key="1">
    <source>
        <dbReference type="ARBA" id="ARBA00008348"/>
    </source>
</evidence>
<proteinExistence type="inferred from homology"/>
<dbReference type="InterPro" id="IPR020103">
    <property type="entry name" value="PsdUridine_synth_cat_dom_sf"/>
</dbReference>
<dbReference type="InterPro" id="IPR002942">
    <property type="entry name" value="S4_RNA-bd"/>
</dbReference>
<dbReference type="FunFam" id="3.30.70.580:FF:000013">
    <property type="entry name" value="Ribosomal large subunit pseudouridine synthase B"/>
    <property type="match status" value="1"/>
</dbReference>
<dbReference type="CDD" id="cd00165">
    <property type="entry name" value="S4"/>
    <property type="match status" value="1"/>
</dbReference>
<name>D8SY63_SELML</name>
<dbReference type="InterPro" id="IPR050343">
    <property type="entry name" value="RsuA_PseudoU_synthase"/>
</dbReference>
<protein>
    <recommendedName>
        <fullName evidence="4">RNA-binding S4 domain-containing protein</fullName>
    </recommendedName>
</protein>
<dbReference type="KEGG" id="smo:SELMODRAFT_45172"/>
<dbReference type="FunFam" id="3.10.290.10:FF:000003">
    <property type="entry name" value="Pseudouridine synthase"/>
    <property type="match status" value="1"/>
</dbReference>
<feature type="domain" description="RNA-binding S4" evidence="4">
    <location>
        <begin position="20"/>
        <end position="79"/>
    </location>
</feature>
<dbReference type="Gene3D" id="3.30.70.1560">
    <property type="entry name" value="Alpha-L RNA-binding motif"/>
    <property type="match status" value="1"/>
</dbReference>
<feature type="non-terminal residue" evidence="5">
    <location>
        <position position="1"/>
    </location>
</feature>
<evidence type="ECO:0000256" key="2">
    <source>
        <dbReference type="ARBA" id="ARBA00023235"/>
    </source>
</evidence>
<dbReference type="InterPro" id="IPR036986">
    <property type="entry name" value="S4_RNA-bd_sf"/>
</dbReference>
<dbReference type="OrthoDB" id="440619at2759"/>